<evidence type="ECO:0000313" key="3">
    <source>
        <dbReference type="EMBL" id="CAD8126771.1"/>
    </source>
</evidence>
<dbReference type="AlphaFoldDB" id="A0A8S1REQ8"/>
<dbReference type="PANTHER" id="PTHR43215">
    <property type="entry name" value="RADIAL SPOKE HEAD 1 HOMOLOG"/>
    <property type="match status" value="1"/>
</dbReference>
<dbReference type="PANTHER" id="PTHR43215:SF14">
    <property type="entry name" value="RADIAL SPOKE HEAD 1 HOMOLOG"/>
    <property type="match status" value="1"/>
</dbReference>
<protein>
    <recommendedName>
        <fullName evidence="5">MORN repeat protein</fullName>
    </recommendedName>
</protein>
<dbReference type="GO" id="GO:0005829">
    <property type="term" value="C:cytosol"/>
    <property type="evidence" value="ECO:0007669"/>
    <property type="project" value="TreeGrafter"/>
</dbReference>
<sequence length="225" mass="26275">MQRNLLNQAPFYSFPTSMFVPYHSPMRNQSPSHLYTQGSPTRLLLNDPYSSQPRIDSNIYFKSNEPQNSSYFPDKQSDFPNNKSYLQRPNTYFEQRPSKQSPQKQSESVITYKILFNDGSLYYGETKDQLRHGKGTLYSSDNNLIYMGEWQNDKYHGLGIFNKGNIRYKGYFEEGFVNGEAVEETKTFKFYGFFKKGKRNGPGTLYARNQVTQGIWKDNQLKEVC</sequence>
<dbReference type="InterPro" id="IPR003409">
    <property type="entry name" value="MORN"/>
</dbReference>
<accession>A0A8S1REQ8</accession>
<keyword evidence="4" id="KW-1185">Reference proteome</keyword>
<feature type="region of interest" description="Disordered" evidence="2">
    <location>
        <begin position="66"/>
        <end position="86"/>
    </location>
</feature>
<dbReference type="EMBL" id="CAJJDN010000170">
    <property type="protein sequence ID" value="CAD8126771.1"/>
    <property type="molecule type" value="Genomic_DNA"/>
</dbReference>
<dbReference type="SMART" id="SM00698">
    <property type="entry name" value="MORN"/>
    <property type="match status" value="3"/>
</dbReference>
<organism evidence="3 4">
    <name type="scientific">Paramecium sonneborni</name>
    <dbReference type="NCBI Taxonomy" id="65129"/>
    <lineage>
        <taxon>Eukaryota</taxon>
        <taxon>Sar</taxon>
        <taxon>Alveolata</taxon>
        <taxon>Ciliophora</taxon>
        <taxon>Intramacronucleata</taxon>
        <taxon>Oligohymenophorea</taxon>
        <taxon>Peniculida</taxon>
        <taxon>Parameciidae</taxon>
        <taxon>Paramecium</taxon>
    </lineage>
</organism>
<evidence type="ECO:0000256" key="1">
    <source>
        <dbReference type="ARBA" id="ARBA00022737"/>
    </source>
</evidence>
<dbReference type="Pfam" id="PF02493">
    <property type="entry name" value="MORN"/>
    <property type="match status" value="3"/>
</dbReference>
<gene>
    <name evidence="3" type="ORF">PSON_ATCC_30995.1.T1700069</name>
</gene>
<evidence type="ECO:0000313" key="4">
    <source>
        <dbReference type="Proteomes" id="UP000692954"/>
    </source>
</evidence>
<dbReference type="Proteomes" id="UP000692954">
    <property type="component" value="Unassembled WGS sequence"/>
</dbReference>
<dbReference type="OrthoDB" id="300422at2759"/>
<evidence type="ECO:0000256" key="2">
    <source>
        <dbReference type="SAM" id="MobiDB-lite"/>
    </source>
</evidence>
<keyword evidence="1" id="KW-0677">Repeat</keyword>
<proteinExistence type="predicted"/>
<name>A0A8S1REQ8_9CILI</name>
<reference evidence="3" key="1">
    <citation type="submission" date="2021-01" db="EMBL/GenBank/DDBJ databases">
        <authorList>
            <consortium name="Genoscope - CEA"/>
            <person name="William W."/>
        </authorList>
    </citation>
    <scope>NUCLEOTIDE SEQUENCE</scope>
</reference>
<evidence type="ECO:0008006" key="5">
    <source>
        <dbReference type="Google" id="ProtNLM"/>
    </source>
</evidence>
<comment type="caution">
    <text evidence="3">The sequence shown here is derived from an EMBL/GenBank/DDBJ whole genome shotgun (WGS) entry which is preliminary data.</text>
</comment>